<keyword evidence="7 8" id="KW-0472">Membrane</keyword>
<dbReference type="EMBL" id="NPBQ01000001">
    <property type="protein sequence ID" value="PAD85332.1"/>
    <property type="molecule type" value="Genomic_DNA"/>
</dbReference>
<feature type="transmembrane region" description="Helical" evidence="8">
    <location>
        <begin position="352"/>
        <end position="371"/>
    </location>
</feature>
<proteinExistence type="inferred from homology"/>
<feature type="transmembrane region" description="Helical" evidence="8">
    <location>
        <begin position="383"/>
        <end position="402"/>
    </location>
</feature>
<feature type="transmembrane region" description="Helical" evidence="8">
    <location>
        <begin position="233"/>
        <end position="254"/>
    </location>
</feature>
<keyword evidence="3" id="KW-0813">Transport</keyword>
<protein>
    <submittedName>
        <fullName evidence="9">Uncharacterized protein</fullName>
    </submittedName>
</protein>
<dbReference type="InterPro" id="IPR004761">
    <property type="entry name" value="Spore_GerAB"/>
</dbReference>
<keyword evidence="6 8" id="KW-1133">Transmembrane helix</keyword>
<reference evidence="9 10" key="1">
    <citation type="submission" date="2017-07" db="EMBL/GenBank/DDBJ databases">
        <title>Isolation and whole genome analysis of endospore-forming bacteria from heroin.</title>
        <authorList>
            <person name="Kalinowski J."/>
            <person name="Ahrens B."/>
            <person name="Al-Dilaimi A."/>
            <person name="Winkler A."/>
            <person name="Wibberg D."/>
            <person name="Schleenbecker U."/>
            <person name="Ruckert C."/>
            <person name="Wolfel R."/>
            <person name="Grass G."/>
        </authorList>
    </citation>
    <scope>NUCLEOTIDE SEQUENCE [LARGE SCALE GENOMIC DNA]</scope>
    <source>
        <strain evidence="9 10">7521-2</strain>
    </source>
</reference>
<organism evidence="9 10">
    <name type="scientific">Niallia circulans</name>
    <name type="common">Bacillus circulans</name>
    <dbReference type="NCBI Taxonomy" id="1397"/>
    <lineage>
        <taxon>Bacteria</taxon>
        <taxon>Bacillati</taxon>
        <taxon>Bacillota</taxon>
        <taxon>Bacilli</taxon>
        <taxon>Bacillales</taxon>
        <taxon>Bacillaceae</taxon>
        <taxon>Niallia</taxon>
    </lineage>
</organism>
<dbReference type="GO" id="GO:0009847">
    <property type="term" value="P:spore germination"/>
    <property type="evidence" value="ECO:0007669"/>
    <property type="project" value="InterPro"/>
</dbReference>
<evidence type="ECO:0000313" key="9">
    <source>
        <dbReference type="EMBL" id="PAD85332.1"/>
    </source>
</evidence>
<evidence type="ECO:0000256" key="3">
    <source>
        <dbReference type="ARBA" id="ARBA00022448"/>
    </source>
</evidence>
<dbReference type="NCBIfam" id="TIGR00912">
    <property type="entry name" value="2A0309"/>
    <property type="match status" value="1"/>
</dbReference>
<keyword evidence="4" id="KW-0309">Germination</keyword>
<evidence type="ECO:0000256" key="6">
    <source>
        <dbReference type="ARBA" id="ARBA00022989"/>
    </source>
</evidence>
<evidence type="ECO:0000313" key="10">
    <source>
        <dbReference type="Proteomes" id="UP000216961"/>
    </source>
</evidence>
<dbReference type="GO" id="GO:0016020">
    <property type="term" value="C:membrane"/>
    <property type="evidence" value="ECO:0007669"/>
    <property type="project" value="UniProtKB-SubCell"/>
</dbReference>
<evidence type="ECO:0000256" key="8">
    <source>
        <dbReference type="SAM" id="Phobius"/>
    </source>
</evidence>
<evidence type="ECO:0000256" key="2">
    <source>
        <dbReference type="ARBA" id="ARBA00007998"/>
    </source>
</evidence>
<feature type="transmembrane region" description="Helical" evidence="8">
    <location>
        <begin position="128"/>
        <end position="149"/>
    </location>
</feature>
<feature type="transmembrane region" description="Helical" evidence="8">
    <location>
        <begin position="87"/>
        <end position="108"/>
    </location>
</feature>
<dbReference type="AlphaFoldDB" id="A0AA91TX29"/>
<comment type="caution">
    <text evidence="9">The sequence shown here is derived from an EMBL/GenBank/DDBJ whole genome shotgun (WGS) entry which is preliminary data.</text>
</comment>
<feature type="transmembrane region" description="Helical" evidence="8">
    <location>
        <begin position="317"/>
        <end position="340"/>
    </location>
</feature>
<feature type="transmembrane region" description="Helical" evidence="8">
    <location>
        <begin position="193"/>
        <end position="213"/>
    </location>
</feature>
<feature type="transmembrane region" description="Helical" evidence="8">
    <location>
        <begin position="155"/>
        <end position="181"/>
    </location>
</feature>
<dbReference type="PANTHER" id="PTHR34975:SF2">
    <property type="entry name" value="SPORE GERMINATION PROTEIN A2"/>
    <property type="match status" value="1"/>
</dbReference>
<evidence type="ECO:0000256" key="4">
    <source>
        <dbReference type="ARBA" id="ARBA00022544"/>
    </source>
</evidence>
<gene>
    <name evidence="9" type="ORF">CHH57_00230</name>
</gene>
<feature type="transmembrane region" description="Helical" evidence="8">
    <location>
        <begin position="56"/>
        <end position="75"/>
    </location>
</feature>
<name>A0AA91TX29_NIACI</name>
<sequence length="410" mass="46927">MVCDCFIAFNRNMLSPYLKRKAVSINKELDFNDLSCFYISSIKEIKKMNNKIRISAKQMMSLLMMTIISTAILSIPAVTSKHAGHDMWVSPIFSSISGLITAFIILQLHKLYPNETIFQYSKHIVGTFLSKCIGLAYLLYILLVTSIIVREYADFILTSLLYSTPLVVIIGVMVILCAYSVKSGLEVFARASQVFLPIYIFSLLVLLLLFHEFDVKNMLPLFEGKWKSMLHGALQPALWFNQIFYMGILLPYVKDKATKKVVGYKVILYSLIVMFSLNIICLFLFGENVDSYQFPVFTAFRYIYIPPFFERFESVLVVIWVLGVFIKISLFYFTLCLGTAQWLGVEKEKTFVFPYGILIIIIALWVSTNLADLNKFIESTIPVLEIGLYVLIPLSLLLLSFIRKKRKASV</sequence>
<evidence type="ECO:0000256" key="5">
    <source>
        <dbReference type="ARBA" id="ARBA00022692"/>
    </source>
</evidence>
<keyword evidence="5 8" id="KW-0812">Transmembrane</keyword>
<feature type="transmembrane region" description="Helical" evidence="8">
    <location>
        <begin position="266"/>
        <end position="285"/>
    </location>
</feature>
<dbReference type="Pfam" id="PF03845">
    <property type="entry name" value="Spore_permease"/>
    <property type="match status" value="1"/>
</dbReference>
<comment type="similarity">
    <text evidence="2">Belongs to the amino acid-polyamine-organocation (APC) superfamily. Spore germination protein (SGP) (TC 2.A.3.9) family.</text>
</comment>
<comment type="subcellular location">
    <subcellularLocation>
        <location evidence="1">Membrane</location>
        <topology evidence="1">Multi-pass membrane protein</topology>
    </subcellularLocation>
</comment>
<dbReference type="Gene3D" id="1.20.1740.10">
    <property type="entry name" value="Amino acid/polyamine transporter I"/>
    <property type="match status" value="1"/>
</dbReference>
<dbReference type="Proteomes" id="UP000216961">
    <property type="component" value="Unassembled WGS sequence"/>
</dbReference>
<evidence type="ECO:0000256" key="7">
    <source>
        <dbReference type="ARBA" id="ARBA00023136"/>
    </source>
</evidence>
<accession>A0AA91TX29</accession>
<dbReference type="PANTHER" id="PTHR34975">
    <property type="entry name" value="SPORE GERMINATION PROTEIN A2"/>
    <property type="match status" value="1"/>
</dbReference>
<evidence type="ECO:0000256" key="1">
    <source>
        <dbReference type="ARBA" id="ARBA00004141"/>
    </source>
</evidence>